<dbReference type="EMBL" id="CP000789">
    <property type="protein sequence ID" value="ABU70625.1"/>
    <property type="molecule type" value="Genomic_DNA"/>
</dbReference>
<dbReference type="PATRIC" id="fig|338187.36.peg.1574"/>
<proteinExistence type="predicted"/>
<reference evidence="1 2" key="1">
    <citation type="submission" date="2007-08" db="EMBL/GenBank/DDBJ databases">
        <authorList>
            <consortium name="The Vibrio harveyi Genome Sequencing Project"/>
            <person name="Bassler B."/>
            <person name="Clifton S.W."/>
            <person name="Fulton L."/>
            <person name="Delehaunty K."/>
            <person name="Fronick C."/>
            <person name="Harrison M."/>
            <person name="Markivic C."/>
            <person name="Fulton R."/>
            <person name="Tin-Wollam A.-M."/>
            <person name="Shah N."/>
            <person name="Pepin K."/>
            <person name="Nash W."/>
            <person name="Thiruvilangam P."/>
            <person name="Bhonagiri V."/>
            <person name="Waters C."/>
            <person name="Tu K.C."/>
            <person name="Irgon J."/>
            <person name="Wilson R.K."/>
        </authorList>
    </citation>
    <scope>NUCLEOTIDE SEQUENCE [LARGE SCALE GENOMIC DNA]</scope>
    <source>
        <strain evidence="2">ATCC BAA-1116 / BB120</strain>
    </source>
</reference>
<protein>
    <submittedName>
        <fullName evidence="1">Uncharacterized protein</fullName>
    </submittedName>
</protein>
<accession>A7MTJ4</accession>
<sequence>MKSLHLLLTVAAVGLMEVKKQEGINPPAFLYMER</sequence>
<name>A7MTJ4_VIBC1</name>
<dbReference type="AlphaFoldDB" id="A7MTJ4"/>
<dbReference type="KEGG" id="vha:VIBHAR_01656"/>
<organism evidence="1 2">
    <name type="scientific">Vibrio campbellii (strain ATCC BAA-1116)</name>
    <dbReference type="NCBI Taxonomy" id="2902295"/>
    <lineage>
        <taxon>Bacteria</taxon>
        <taxon>Pseudomonadati</taxon>
        <taxon>Pseudomonadota</taxon>
        <taxon>Gammaproteobacteria</taxon>
        <taxon>Vibrionales</taxon>
        <taxon>Vibrionaceae</taxon>
        <taxon>Vibrio</taxon>
    </lineage>
</organism>
<evidence type="ECO:0000313" key="2">
    <source>
        <dbReference type="Proteomes" id="UP000008152"/>
    </source>
</evidence>
<gene>
    <name evidence="1" type="ordered locus">VIBHAR_01656</name>
</gene>
<evidence type="ECO:0000313" key="1">
    <source>
        <dbReference type="EMBL" id="ABU70625.1"/>
    </source>
</evidence>
<dbReference type="Proteomes" id="UP000008152">
    <property type="component" value="Chromosome I"/>
</dbReference>